<sequence length="290" mass="32991">MEIADTSKLSFDPVNLKHRGSGLYFKNLFLGDQEDPANNYYFMLARQKSFYSPVHRHNFDQFRYSTLGDISILPDVNVRQGELCYHPEGVHYGPQDDGDQLKEVLVLQFGGASGQGFISHEKLAESQKRLAGQGRFEGGKFFRTVKGDEESSNGVEEAIDAYQALWEDQMRRPLVYPEGRYDRVIKMQPDAYTWSKVKGCNGVWKKTLGVFSERETRAEIFKIENSTWDITMEDATQLFYVLKGEGLTGGEKIVAEWAGRIQAGKAANISTTTELQMLRFVMPILSPEWD</sequence>
<dbReference type="Proteomes" id="UP001149165">
    <property type="component" value="Unassembled WGS sequence"/>
</dbReference>
<dbReference type="OrthoDB" id="4489274at2759"/>
<reference evidence="1" key="2">
    <citation type="journal article" date="2023" name="IMA Fungus">
        <title>Comparative genomic study of the Penicillium genus elucidates a diverse pangenome and 15 lateral gene transfer events.</title>
        <authorList>
            <person name="Petersen C."/>
            <person name="Sorensen T."/>
            <person name="Nielsen M.R."/>
            <person name="Sondergaard T.E."/>
            <person name="Sorensen J.L."/>
            <person name="Fitzpatrick D.A."/>
            <person name="Frisvad J.C."/>
            <person name="Nielsen K.L."/>
        </authorList>
    </citation>
    <scope>NUCLEOTIDE SEQUENCE</scope>
    <source>
        <strain evidence="1">IBT 30069</strain>
    </source>
</reference>
<name>A0A9W9EGE4_9EURO</name>
<organism evidence="1 2">
    <name type="scientific">Penicillium angulare</name>
    <dbReference type="NCBI Taxonomy" id="116970"/>
    <lineage>
        <taxon>Eukaryota</taxon>
        <taxon>Fungi</taxon>
        <taxon>Dikarya</taxon>
        <taxon>Ascomycota</taxon>
        <taxon>Pezizomycotina</taxon>
        <taxon>Eurotiomycetes</taxon>
        <taxon>Eurotiomycetidae</taxon>
        <taxon>Eurotiales</taxon>
        <taxon>Aspergillaceae</taxon>
        <taxon>Penicillium</taxon>
    </lineage>
</organism>
<dbReference type="EMBL" id="JAPQKH010000011">
    <property type="protein sequence ID" value="KAJ5081266.1"/>
    <property type="molecule type" value="Genomic_DNA"/>
</dbReference>
<evidence type="ECO:0000313" key="1">
    <source>
        <dbReference type="EMBL" id="KAJ5081266.1"/>
    </source>
</evidence>
<reference evidence="1" key="1">
    <citation type="submission" date="2022-11" db="EMBL/GenBank/DDBJ databases">
        <authorList>
            <person name="Petersen C."/>
        </authorList>
    </citation>
    <scope>NUCLEOTIDE SEQUENCE</scope>
    <source>
        <strain evidence="1">IBT 30069</strain>
    </source>
</reference>
<accession>A0A9W9EGE4</accession>
<protein>
    <submittedName>
        <fullName evidence="1">Uncharacterized protein</fullName>
    </submittedName>
</protein>
<proteinExistence type="predicted"/>
<comment type="caution">
    <text evidence="1">The sequence shown here is derived from an EMBL/GenBank/DDBJ whole genome shotgun (WGS) entry which is preliminary data.</text>
</comment>
<keyword evidence="2" id="KW-1185">Reference proteome</keyword>
<evidence type="ECO:0000313" key="2">
    <source>
        <dbReference type="Proteomes" id="UP001149165"/>
    </source>
</evidence>
<gene>
    <name evidence="1" type="ORF">N7456_013504</name>
</gene>
<dbReference type="AlphaFoldDB" id="A0A9W9EGE4"/>